<feature type="binding site" evidence="6">
    <location>
        <position position="87"/>
    </location>
    <ligand>
        <name>Mg(2+)</name>
        <dbReference type="ChEBI" id="CHEBI:18420"/>
        <label>1</label>
        <note>catalytic</note>
    </ligand>
</feature>
<dbReference type="GO" id="GO:0046872">
    <property type="term" value="F:metal ion binding"/>
    <property type="evidence" value="ECO:0007669"/>
    <property type="project" value="UniProtKB-KW"/>
</dbReference>
<dbReference type="RefSeq" id="WP_085288493.1">
    <property type="nucleotide sequence ID" value="NZ_NCXM01000002.1"/>
</dbReference>
<organism evidence="7 8">
    <name type="scientific">Mycolicibacterium vulneris</name>
    <dbReference type="NCBI Taxonomy" id="547163"/>
    <lineage>
        <taxon>Bacteria</taxon>
        <taxon>Bacillati</taxon>
        <taxon>Actinomycetota</taxon>
        <taxon>Actinomycetes</taxon>
        <taxon>Mycobacteriales</taxon>
        <taxon>Mycobacteriaceae</taxon>
        <taxon>Mycolicibacterium</taxon>
    </lineage>
</organism>
<dbReference type="Gene3D" id="3.40.190.80">
    <property type="match status" value="1"/>
</dbReference>
<dbReference type="InterPro" id="IPR051090">
    <property type="entry name" value="Inositol_monoP_superfamily"/>
</dbReference>
<dbReference type="Pfam" id="PF00459">
    <property type="entry name" value="Inositol_P"/>
    <property type="match status" value="1"/>
</dbReference>
<dbReference type="PRINTS" id="PR00377">
    <property type="entry name" value="IMPHPHTASES"/>
</dbReference>
<evidence type="ECO:0000256" key="3">
    <source>
        <dbReference type="ARBA" id="ARBA00022723"/>
    </source>
</evidence>
<name>A0A1X2LDI7_9MYCO</name>
<evidence type="ECO:0000256" key="4">
    <source>
        <dbReference type="ARBA" id="ARBA00022801"/>
    </source>
</evidence>
<evidence type="ECO:0000256" key="5">
    <source>
        <dbReference type="ARBA" id="ARBA00022842"/>
    </source>
</evidence>
<sequence length="269" mass="28965">MNNTADDVALALSLADEAESMTMPRFTAADLYGKARLEDTPLIDAYRDVDVALRRRLAIKRPQDAIFDETLSVPKLFAGRLWVIEPLDGRKNFIRGVPAWATLIALMVDGVPTVGVVSAPALHRRWWAAAGQGAYATRWTEPARRLSVSAIDELGAASLSFSSLSGWGVLGLRERFIVLTDDVWWARGYGDFCSYCLVAEGVADIALAAQTSVRQLAAVDILVREAGGTFTDLGGFPGPHGKTVAATNGPLHNAVLGRFHGTAAVRQTM</sequence>
<accession>A0A1X2LDI7</accession>
<evidence type="ECO:0000256" key="2">
    <source>
        <dbReference type="ARBA" id="ARBA00009759"/>
    </source>
</evidence>
<dbReference type="Proteomes" id="UP000242320">
    <property type="component" value="Unassembled WGS sequence"/>
</dbReference>
<keyword evidence="5 6" id="KW-0460">Magnesium</keyword>
<evidence type="ECO:0000313" key="8">
    <source>
        <dbReference type="Proteomes" id="UP000242320"/>
    </source>
</evidence>
<evidence type="ECO:0000256" key="6">
    <source>
        <dbReference type="PIRSR" id="PIRSR600760-2"/>
    </source>
</evidence>
<dbReference type="EMBL" id="NCXM01000002">
    <property type="protein sequence ID" value="OSC32070.1"/>
    <property type="molecule type" value="Genomic_DNA"/>
</dbReference>
<comment type="similarity">
    <text evidence="2">Belongs to the inositol monophosphatase superfamily.</text>
</comment>
<evidence type="ECO:0000313" key="7">
    <source>
        <dbReference type="EMBL" id="OSC32070.1"/>
    </source>
</evidence>
<dbReference type="OrthoDB" id="9772456at2"/>
<protein>
    <submittedName>
        <fullName evidence="7">Histidinol-phosphatase</fullName>
    </submittedName>
</protein>
<comment type="cofactor">
    <cofactor evidence="1 6">
        <name>Mg(2+)</name>
        <dbReference type="ChEBI" id="CHEBI:18420"/>
    </cofactor>
</comment>
<dbReference type="AlphaFoldDB" id="A0A1X2LDI7"/>
<dbReference type="GO" id="GO:0000105">
    <property type="term" value="P:L-histidine biosynthetic process"/>
    <property type="evidence" value="ECO:0007669"/>
    <property type="project" value="TreeGrafter"/>
</dbReference>
<dbReference type="PANTHER" id="PTHR43200:SF6">
    <property type="entry name" value="3'(2'),5'-BISPHOSPHATE NUCLEOTIDASE"/>
    <property type="match status" value="1"/>
</dbReference>
<keyword evidence="4" id="KW-0378">Hydrolase</keyword>
<dbReference type="InterPro" id="IPR000760">
    <property type="entry name" value="Inositol_monophosphatase-like"/>
</dbReference>
<keyword evidence="8" id="KW-1185">Reference proteome</keyword>
<dbReference type="GO" id="GO:0016791">
    <property type="term" value="F:phosphatase activity"/>
    <property type="evidence" value="ECO:0007669"/>
    <property type="project" value="UniProtKB-ARBA"/>
</dbReference>
<dbReference type="Gene3D" id="3.30.540.10">
    <property type="entry name" value="Fructose-1,6-Bisphosphatase, subunit A, domain 1"/>
    <property type="match status" value="1"/>
</dbReference>
<gene>
    <name evidence="7" type="ORF">B8W69_02965</name>
</gene>
<evidence type="ECO:0000256" key="1">
    <source>
        <dbReference type="ARBA" id="ARBA00001946"/>
    </source>
</evidence>
<proteinExistence type="inferred from homology"/>
<feature type="binding site" evidence="6">
    <location>
        <position position="69"/>
    </location>
    <ligand>
        <name>Mg(2+)</name>
        <dbReference type="ChEBI" id="CHEBI:18420"/>
        <label>1</label>
        <note>catalytic</note>
    </ligand>
</feature>
<dbReference type="SUPFAM" id="SSF56655">
    <property type="entry name" value="Carbohydrate phosphatase"/>
    <property type="match status" value="1"/>
</dbReference>
<reference evidence="7 8" key="1">
    <citation type="submission" date="2017-04" db="EMBL/GenBank/DDBJ databases">
        <title>The new phylogeny of genus Mycobacterium.</title>
        <authorList>
            <person name="Tortoli E."/>
            <person name="Trovato A."/>
            <person name="Cirillo D.M."/>
        </authorList>
    </citation>
    <scope>NUCLEOTIDE SEQUENCE [LARGE SCALE GENOMIC DNA]</scope>
    <source>
        <strain evidence="7 8">DSM 45247</strain>
    </source>
</reference>
<comment type="caution">
    <text evidence="7">The sequence shown here is derived from an EMBL/GenBank/DDBJ whole genome shotgun (WGS) entry which is preliminary data.</text>
</comment>
<keyword evidence="3 6" id="KW-0479">Metal-binding</keyword>
<feature type="binding site" evidence="6">
    <location>
        <position position="88"/>
    </location>
    <ligand>
        <name>Mg(2+)</name>
        <dbReference type="ChEBI" id="CHEBI:18420"/>
        <label>1</label>
        <note>catalytic</note>
    </ligand>
</feature>
<dbReference type="PANTHER" id="PTHR43200">
    <property type="entry name" value="PHOSPHATASE"/>
    <property type="match status" value="1"/>
</dbReference>